<evidence type="ECO:0000256" key="2">
    <source>
        <dbReference type="SAM" id="Phobius"/>
    </source>
</evidence>
<protein>
    <recommendedName>
        <fullName evidence="5">Cobalt transporter</fullName>
    </recommendedName>
</protein>
<dbReference type="Proteomes" id="UP000831817">
    <property type="component" value="Chromosome"/>
</dbReference>
<dbReference type="GeneID" id="71964586"/>
<evidence type="ECO:0008006" key="5">
    <source>
        <dbReference type="Google" id="ProtNLM"/>
    </source>
</evidence>
<feature type="compositionally biased region" description="Basic and acidic residues" evidence="1">
    <location>
        <begin position="78"/>
        <end position="87"/>
    </location>
</feature>
<keyword evidence="2" id="KW-0812">Transmembrane</keyword>
<proteinExistence type="predicted"/>
<feature type="compositionally biased region" description="Low complexity" evidence="1">
    <location>
        <begin position="91"/>
        <end position="103"/>
    </location>
</feature>
<sequence length="137" mass="14930">MKRSFIFLIATVVALNFSCYSMAHPGHGYYIEEPSEPTAKTPDTSASTSSGTYTSKSTTVTSSNNYEIRSTTSASKSDASDDPRAVSEYKNSSQENQSLEQSNPTNRTHKTGNYGFISAIVGLCLVFGLTAFRFPRE</sequence>
<dbReference type="RefSeq" id="WP_248564591.1">
    <property type="nucleotide sequence ID" value="NZ_AP025698.1"/>
</dbReference>
<keyword evidence="2" id="KW-0472">Membrane</keyword>
<evidence type="ECO:0000256" key="1">
    <source>
        <dbReference type="SAM" id="MobiDB-lite"/>
    </source>
</evidence>
<keyword evidence="4" id="KW-1185">Reference proteome</keyword>
<evidence type="ECO:0000313" key="4">
    <source>
        <dbReference type="Proteomes" id="UP000831817"/>
    </source>
</evidence>
<reference evidence="3 4" key="1">
    <citation type="submission" date="2022-04" db="EMBL/GenBank/DDBJ databases">
        <title>Complete genome of Methanothermobacter tenebrarum strain RMAS.</title>
        <authorList>
            <person name="Nakamura K."/>
            <person name="Oshima K."/>
            <person name="Hattori M."/>
            <person name="Kamagata Y."/>
            <person name="Takamizawa K."/>
        </authorList>
    </citation>
    <scope>NUCLEOTIDE SEQUENCE [LARGE SCALE GENOMIC DNA]</scope>
    <source>
        <strain evidence="3 4">RMAS</strain>
    </source>
</reference>
<gene>
    <name evidence="3" type="ORF">MTTB_00910</name>
</gene>
<evidence type="ECO:0000313" key="3">
    <source>
        <dbReference type="EMBL" id="BDH78712.1"/>
    </source>
</evidence>
<name>A0ABN6P936_9EURY</name>
<dbReference type="EMBL" id="AP025698">
    <property type="protein sequence ID" value="BDH78712.1"/>
    <property type="molecule type" value="Genomic_DNA"/>
</dbReference>
<organism evidence="3 4">
    <name type="scientific">Methanothermobacter tenebrarum</name>
    <dbReference type="NCBI Taxonomy" id="680118"/>
    <lineage>
        <taxon>Archaea</taxon>
        <taxon>Methanobacteriati</taxon>
        <taxon>Methanobacteriota</taxon>
        <taxon>Methanomada group</taxon>
        <taxon>Methanobacteria</taxon>
        <taxon>Methanobacteriales</taxon>
        <taxon>Methanobacteriaceae</taxon>
        <taxon>Methanothermobacter</taxon>
    </lineage>
</organism>
<feature type="compositionally biased region" description="Low complexity" evidence="1">
    <location>
        <begin position="44"/>
        <end position="63"/>
    </location>
</feature>
<accession>A0ABN6P936</accession>
<feature type="transmembrane region" description="Helical" evidence="2">
    <location>
        <begin position="114"/>
        <end position="134"/>
    </location>
</feature>
<feature type="region of interest" description="Disordered" evidence="1">
    <location>
        <begin position="31"/>
        <end position="109"/>
    </location>
</feature>
<keyword evidence="2" id="KW-1133">Transmembrane helix</keyword>